<dbReference type="RefSeq" id="WP_220193119.1">
    <property type="nucleotide sequence ID" value="NZ_BNJF01000001.1"/>
</dbReference>
<comment type="caution">
    <text evidence="1">The sequence shown here is derived from an EMBL/GenBank/DDBJ whole genome shotgun (WGS) entry which is preliminary data.</text>
</comment>
<dbReference type="EMBL" id="BNJF01000001">
    <property type="protein sequence ID" value="GHO43660.1"/>
    <property type="molecule type" value="Genomic_DNA"/>
</dbReference>
<accession>A0A8J3MQ67</accession>
<reference evidence="1" key="1">
    <citation type="submission" date="2020-10" db="EMBL/GenBank/DDBJ databases">
        <title>Taxonomic study of unclassified bacteria belonging to the class Ktedonobacteria.</title>
        <authorList>
            <person name="Yabe S."/>
            <person name="Wang C.M."/>
            <person name="Zheng Y."/>
            <person name="Sakai Y."/>
            <person name="Cavaletti L."/>
            <person name="Monciardini P."/>
            <person name="Donadio S."/>
        </authorList>
    </citation>
    <scope>NUCLEOTIDE SEQUENCE</scope>
    <source>
        <strain evidence="1">SOSP1-1</strain>
    </source>
</reference>
<keyword evidence="2" id="KW-1185">Reference proteome</keyword>
<evidence type="ECO:0008006" key="3">
    <source>
        <dbReference type="Google" id="ProtNLM"/>
    </source>
</evidence>
<gene>
    <name evidence="1" type="ORF">KSX_18230</name>
</gene>
<dbReference type="InterPro" id="IPR032710">
    <property type="entry name" value="NTF2-like_dom_sf"/>
</dbReference>
<name>A0A8J3MQ67_9CHLR</name>
<dbReference type="Proteomes" id="UP000612362">
    <property type="component" value="Unassembled WGS sequence"/>
</dbReference>
<organism evidence="1 2">
    <name type="scientific">Ktedonospora formicarum</name>
    <dbReference type="NCBI Taxonomy" id="2778364"/>
    <lineage>
        <taxon>Bacteria</taxon>
        <taxon>Bacillati</taxon>
        <taxon>Chloroflexota</taxon>
        <taxon>Ktedonobacteria</taxon>
        <taxon>Ktedonobacterales</taxon>
        <taxon>Ktedonobacteraceae</taxon>
        <taxon>Ktedonospora</taxon>
    </lineage>
</organism>
<dbReference type="AlphaFoldDB" id="A0A8J3MQ67"/>
<protein>
    <recommendedName>
        <fullName evidence="3">SnoaL-like domain-containing protein</fullName>
    </recommendedName>
</protein>
<dbReference type="Gene3D" id="3.10.450.50">
    <property type="match status" value="1"/>
</dbReference>
<sequence length="151" mass="16580">MSEHDIEIVREFMTSLDNNDSSIYEGYLSDNFTFAGWTPKPLDRAGFLEVARGLETGLPGLTYNLHNVLEEREGEVSATWQITGYQSDAFIIPVLGLPPIPQTGQSVSMPSENVTYTLKDEQIRSINVEHVAGGGIKGLIAQLGIDILIVQ</sequence>
<dbReference type="SUPFAM" id="SSF54427">
    <property type="entry name" value="NTF2-like"/>
    <property type="match status" value="1"/>
</dbReference>
<evidence type="ECO:0000313" key="1">
    <source>
        <dbReference type="EMBL" id="GHO43660.1"/>
    </source>
</evidence>
<evidence type="ECO:0000313" key="2">
    <source>
        <dbReference type="Proteomes" id="UP000612362"/>
    </source>
</evidence>
<proteinExistence type="predicted"/>